<comment type="similarity">
    <text evidence="1">Belongs to the bacterial solute-binding protein ModA family.</text>
</comment>
<evidence type="ECO:0000256" key="5">
    <source>
        <dbReference type="PIRSR" id="PIRSR004846-1"/>
    </source>
</evidence>
<feature type="binding site" evidence="5">
    <location>
        <position position="146"/>
    </location>
    <ligand>
        <name>molybdate</name>
        <dbReference type="ChEBI" id="CHEBI:36264"/>
    </ligand>
</feature>
<dbReference type="Proteomes" id="UP000197032">
    <property type="component" value="Unassembled WGS sequence"/>
</dbReference>
<dbReference type="EMBL" id="BDGJ01000181">
    <property type="protein sequence ID" value="GAW93892.1"/>
    <property type="molecule type" value="Genomic_DNA"/>
</dbReference>
<dbReference type="GO" id="GO:0030973">
    <property type="term" value="F:molybdate ion binding"/>
    <property type="evidence" value="ECO:0007669"/>
    <property type="project" value="UniProtKB-ARBA"/>
</dbReference>
<feature type="binding site" evidence="5">
    <location>
        <position position="39"/>
    </location>
    <ligand>
        <name>molybdate</name>
        <dbReference type="ChEBI" id="CHEBI:36264"/>
    </ligand>
</feature>
<dbReference type="InterPro" id="IPR041879">
    <property type="entry name" value="YvgL-like_PBP2"/>
</dbReference>
<accession>A0A1Z5HWI1</accession>
<dbReference type="GO" id="GO:0046872">
    <property type="term" value="F:metal ion binding"/>
    <property type="evidence" value="ECO:0007669"/>
    <property type="project" value="UniProtKB-KW"/>
</dbReference>
<organism evidence="6 7">
    <name type="scientific">Calderihabitans maritimus</name>
    <dbReference type="NCBI Taxonomy" id="1246530"/>
    <lineage>
        <taxon>Bacteria</taxon>
        <taxon>Bacillati</taxon>
        <taxon>Bacillota</taxon>
        <taxon>Clostridia</taxon>
        <taxon>Neomoorellales</taxon>
        <taxon>Calderihabitantaceae</taxon>
        <taxon>Calderihabitans</taxon>
    </lineage>
</organism>
<evidence type="ECO:0000313" key="7">
    <source>
        <dbReference type="Proteomes" id="UP000197032"/>
    </source>
</evidence>
<sequence>MTALLMTALAGLFYVSGCSRAEKLERGVAKQVTVSAAMSLKDVMEEIKTLYSAQGAAINLNFGASGTLQHQIEQGAPVDIFISAAKKQVDDLDRKGLIDPSTRKNLLGNEVVLITPQAVDLVKDFKDLLKPEVKKIAIGNPEVVPAGKYAQETLVSLNLWNGLQQKLVFAKDVRQVLHYVESEIVDAGIVFFSDAVSSGKVRIAAKASKDLHQEVIYTAVVISYSEEKEAALNFLRYLAGPETAKVFAKYGFTPLATGR</sequence>
<reference evidence="7" key="1">
    <citation type="journal article" date="2017" name="Appl. Environ. Microbiol.">
        <title>Genomic Analysis of Calderihabitans maritimus KKC1, a Thermophilic, Hydrogenogenic, Carboxydotrophic Bacterium Isolated from Marine Sediment.</title>
        <authorList>
            <person name="Omae K."/>
            <person name="Yoneda Y."/>
            <person name="Fukuyama Y."/>
            <person name="Yoshida T."/>
            <person name="Sako Y."/>
        </authorList>
    </citation>
    <scope>NUCLEOTIDE SEQUENCE [LARGE SCALE GENOMIC DNA]</scope>
    <source>
        <strain evidence="7">KKC1</strain>
    </source>
</reference>
<dbReference type="PIRSF" id="PIRSF004846">
    <property type="entry name" value="ModA"/>
    <property type="match status" value="1"/>
</dbReference>
<gene>
    <name evidence="6" type="ORF">KKC1_30170</name>
</gene>
<dbReference type="CDD" id="cd13537">
    <property type="entry name" value="PBP2_YvgL_like"/>
    <property type="match status" value="1"/>
</dbReference>
<proteinExistence type="inferred from homology"/>
<dbReference type="GO" id="GO:0015689">
    <property type="term" value="P:molybdate ion transport"/>
    <property type="evidence" value="ECO:0007669"/>
    <property type="project" value="InterPro"/>
</dbReference>
<dbReference type="InterPro" id="IPR005950">
    <property type="entry name" value="ModA"/>
</dbReference>
<evidence type="ECO:0000256" key="2">
    <source>
        <dbReference type="ARBA" id="ARBA00022505"/>
    </source>
</evidence>
<dbReference type="NCBIfam" id="TIGR01256">
    <property type="entry name" value="modA"/>
    <property type="match status" value="1"/>
</dbReference>
<evidence type="ECO:0000256" key="4">
    <source>
        <dbReference type="ARBA" id="ARBA00022729"/>
    </source>
</evidence>
<keyword evidence="2 5" id="KW-0500">Molybdenum</keyword>
<comment type="caution">
    <text evidence="6">The sequence shown here is derived from an EMBL/GenBank/DDBJ whole genome shotgun (WGS) entry which is preliminary data.</text>
</comment>
<dbReference type="Pfam" id="PF13531">
    <property type="entry name" value="SBP_bac_11"/>
    <property type="match status" value="1"/>
</dbReference>
<dbReference type="FunFam" id="3.40.190.10:FF:000035">
    <property type="entry name" value="Molybdate ABC transporter substrate-binding protein"/>
    <property type="match status" value="1"/>
</dbReference>
<dbReference type="Gene3D" id="3.40.190.10">
    <property type="entry name" value="Periplasmic binding protein-like II"/>
    <property type="match status" value="2"/>
</dbReference>
<feature type="binding site" evidence="5">
    <location>
        <position position="173"/>
    </location>
    <ligand>
        <name>molybdate</name>
        <dbReference type="ChEBI" id="CHEBI:36264"/>
    </ligand>
</feature>
<keyword evidence="4" id="KW-0732">Signal</keyword>
<name>A0A1Z5HWI1_9FIRM</name>
<protein>
    <submittedName>
        <fullName evidence="6">Molybdenum ABC transporter periplasmic molybdate-binding protein</fullName>
    </submittedName>
</protein>
<keyword evidence="3 5" id="KW-0479">Metal-binding</keyword>
<feature type="binding site" evidence="5">
    <location>
        <position position="65"/>
    </location>
    <ligand>
        <name>molybdate</name>
        <dbReference type="ChEBI" id="CHEBI:36264"/>
    </ligand>
</feature>
<keyword evidence="7" id="KW-1185">Reference proteome</keyword>
<dbReference type="InterPro" id="IPR050682">
    <property type="entry name" value="ModA/WtpA"/>
</dbReference>
<dbReference type="PANTHER" id="PTHR30632">
    <property type="entry name" value="MOLYBDATE-BINDING PERIPLASMIC PROTEIN"/>
    <property type="match status" value="1"/>
</dbReference>
<dbReference type="PANTHER" id="PTHR30632:SF0">
    <property type="entry name" value="SULFATE-BINDING PROTEIN"/>
    <property type="match status" value="1"/>
</dbReference>
<evidence type="ECO:0000256" key="3">
    <source>
        <dbReference type="ARBA" id="ARBA00022723"/>
    </source>
</evidence>
<dbReference type="AlphaFoldDB" id="A0A1Z5HWI1"/>
<evidence type="ECO:0000256" key="1">
    <source>
        <dbReference type="ARBA" id="ARBA00009175"/>
    </source>
</evidence>
<dbReference type="SUPFAM" id="SSF53850">
    <property type="entry name" value="Periplasmic binding protein-like II"/>
    <property type="match status" value="1"/>
</dbReference>
<evidence type="ECO:0000313" key="6">
    <source>
        <dbReference type="EMBL" id="GAW93892.1"/>
    </source>
</evidence>
<dbReference type="GO" id="GO:1901359">
    <property type="term" value="F:tungstate binding"/>
    <property type="evidence" value="ECO:0007669"/>
    <property type="project" value="UniProtKB-ARBA"/>
</dbReference>